<organism evidence="2">
    <name type="scientific">Anopheles sinensis</name>
    <name type="common">Mosquito</name>
    <dbReference type="NCBI Taxonomy" id="74873"/>
    <lineage>
        <taxon>Eukaryota</taxon>
        <taxon>Metazoa</taxon>
        <taxon>Ecdysozoa</taxon>
        <taxon>Arthropoda</taxon>
        <taxon>Hexapoda</taxon>
        <taxon>Insecta</taxon>
        <taxon>Pterygota</taxon>
        <taxon>Neoptera</taxon>
        <taxon>Endopterygota</taxon>
        <taxon>Diptera</taxon>
        <taxon>Nematocera</taxon>
        <taxon>Culicoidea</taxon>
        <taxon>Culicidae</taxon>
        <taxon>Anophelinae</taxon>
        <taxon>Anopheles</taxon>
    </lineage>
</organism>
<name>A0A084WF15_ANOSI</name>
<dbReference type="AlphaFoldDB" id="A0A084WF15"/>
<dbReference type="VEuPathDB" id="VectorBase:ASIC016823"/>
<feature type="region of interest" description="Disordered" evidence="1">
    <location>
        <begin position="39"/>
        <end position="121"/>
    </location>
</feature>
<dbReference type="EnsemblMetazoa" id="ASIC016823-RA">
    <property type="protein sequence ID" value="ASIC016823-PA"/>
    <property type="gene ID" value="ASIC016823"/>
</dbReference>
<accession>A0A084WF15</accession>
<gene>
    <name evidence="2" type="ORF">ZHAS_00016823</name>
</gene>
<reference evidence="2 4" key="1">
    <citation type="journal article" date="2014" name="BMC Genomics">
        <title>Genome sequence of Anopheles sinensis provides insight into genetics basis of mosquito competence for malaria parasites.</title>
        <authorList>
            <person name="Zhou D."/>
            <person name="Zhang D."/>
            <person name="Ding G."/>
            <person name="Shi L."/>
            <person name="Hou Q."/>
            <person name="Ye Y."/>
            <person name="Xu Y."/>
            <person name="Zhou H."/>
            <person name="Xiong C."/>
            <person name="Li S."/>
            <person name="Yu J."/>
            <person name="Hong S."/>
            <person name="Yu X."/>
            <person name="Zou P."/>
            <person name="Chen C."/>
            <person name="Chang X."/>
            <person name="Wang W."/>
            <person name="Lv Y."/>
            <person name="Sun Y."/>
            <person name="Ma L."/>
            <person name="Shen B."/>
            <person name="Zhu C."/>
        </authorList>
    </citation>
    <scope>NUCLEOTIDE SEQUENCE [LARGE SCALE GENOMIC DNA]</scope>
</reference>
<evidence type="ECO:0000256" key="1">
    <source>
        <dbReference type="SAM" id="MobiDB-lite"/>
    </source>
</evidence>
<dbReference type="Proteomes" id="UP000030765">
    <property type="component" value="Unassembled WGS sequence"/>
</dbReference>
<dbReference type="EMBL" id="KE525341">
    <property type="protein sequence ID" value="KFB48809.1"/>
    <property type="molecule type" value="Genomic_DNA"/>
</dbReference>
<feature type="compositionally biased region" description="Low complexity" evidence="1">
    <location>
        <begin position="59"/>
        <end position="70"/>
    </location>
</feature>
<sequence length="121" mass="13639">MTKLGLCSSTILSIRMKPASHFFHIRVKNQSLALRTVEENDGKHSLHSPWSSKSTTYPRTSRTSVSRNSSLATEKSVQSDREYGPSLTRAPESLTDTATPQRLSLSRSRHTSPRLEGKKRW</sequence>
<feature type="compositionally biased region" description="Polar residues" evidence="1">
    <location>
        <begin position="48"/>
        <end position="58"/>
    </location>
</feature>
<evidence type="ECO:0000313" key="2">
    <source>
        <dbReference type="EMBL" id="KFB48809.1"/>
    </source>
</evidence>
<reference evidence="3" key="2">
    <citation type="submission" date="2020-05" db="UniProtKB">
        <authorList>
            <consortium name="EnsemblMetazoa"/>
        </authorList>
    </citation>
    <scope>IDENTIFICATION</scope>
</reference>
<keyword evidence="4" id="KW-1185">Reference proteome</keyword>
<feature type="compositionally biased region" description="Polar residues" evidence="1">
    <location>
        <begin position="94"/>
        <end position="106"/>
    </location>
</feature>
<dbReference type="EMBL" id="ATLV01023274">
    <property type="status" value="NOT_ANNOTATED_CDS"/>
    <property type="molecule type" value="Genomic_DNA"/>
</dbReference>
<evidence type="ECO:0000313" key="3">
    <source>
        <dbReference type="EnsemblMetazoa" id="ASIC016823-PA"/>
    </source>
</evidence>
<protein>
    <submittedName>
        <fullName evidence="2 3">Uncharacterized protein</fullName>
    </submittedName>
</protein>
<proteinExistence type="predicted"/>
<evidence type="ECO:0000313" key="4">
    <source>
        <dbReference type="Proteomes" id="UP000030765"/>
    </source>
</evidence>